<dbReference type="AlphaFoldDB" id="A0A8J2XVS8"/>
<evidence type="ECO:0000313" key="3">
    <source>
        <dbReference type="EMBL" id="GGB18033.1"/>
    </source>
</evidence>
<accession>A0A8J2XVS8</accession>
<sequence>MTLAFFFFPFHFGWGLFGLFFIPYFLPTIVALIRRSNSTGGIFALNFFLGWTFIGWIISIVWALTSRTQPSTVIINNTYPVSGPQTYNPPPNYNPPPYTTEPSQPAQQTSPTLRRNSPNQGQANG</sequence>
<keyword evidence="2" id="KW-1133">Transmembrane helix</keyword>
<keyword evidence="2" id="KW-0472">Membrane</keyword>
<feature type="region of interest" description="Disordered" evidence="1">
    <location>
        <begin position="80"/>
        <end position="125"/>
    </location>
</feature>
<feature type="transmembrane region" description="Helical" evidence="2">
    <location>
        <begin position="12"/>
        <end position="33"/>
    </location>
</feature>
<name>A0A8J2XVS8_9BACT</name>
<feature type="transmembrane region" description="Helical" evidence="2">
    <location>
        <begin position="45"/>
        <end position="64"/>
    </location>
</feature>
<feature type="compositionally biased region" description="Pro residues" evidence="1">
    <location>
        <begin position="87"/>
        <end position="99"/>
    </location>
</feature>
<evidence type="ECO:0000256" key="2">
    <source>
        <dbReference type="SAM" id="Phobius"/>
    </source>
</evidence>
<keyword evidence="2" id="KW-0812">Transmembrane</keyword>
<proteinExistence type="predicted"/>
<dbReference type="Proteomes" id="UP000607559">
    <property type="component" value="Unassembled WGS sequence"/>
</dbReference>
<evidence type="ECO:0000256" key="1">
    <source>
        <dbReference type="SAM" id="MobiDB-lite"/>
    </source>
</evidence>
<dbReference type="EMBL" id="BMJC01000005">
    <property type="protein sequence ID" value="GGB18033.1"/>
    <property type="molecule type" value="Genomic_DNA"/>
</dbReference>
<feature type="compositionally biased region" description="Polar residues" evidence="1">
    <location>
        <begin position="101"/>
        <end position="125"/>
    </location>
</feature>
<reference evidence="3" key="2">
    <citation type="submission" date="2020-09" db="EMBL/GenBank/DDBJ databases">
        <authorList>
            <person name="Sun Q."/>
            <person name="Zhou Y."/>
        </authorList>
    </citation>
    <scope>NUCLEOTIDE SEQUENCE</scope>
    <source>
        <strain evidence="3">CGMCC 1.15448</strain>
    </source>
</reference>
<evidence type="ECO:0008006" key="5">
    <source>
        <dbReference type="Google" id="ProtNLM"/>
    </source>
</evidence>
<reference evidence="3" key="1">
    <citation type="journal article" date="2014" name="Int. J. Syst. Evol. Microbiol.">
        <title>Complete genome sequence of Corynebacterium casei LMG S-19264T (=DSM 44701T), isolated from a smear-ripened cheese.</title>
        <authorList>
            <consortium name="US DOE Joint Genome Institute (JGI-PGF)"/>
            <person name="Walter F."/>
            <person name="Albersmeier A."/>
            <person name="Kalinowski J."/>
            <person name="Ruckert C."/>
        </authorList>
    </citation>
    <scope>NUCLEOTIDE SEQUENCE</scope>
    <source>
        <strain evidence="3">CGMCC 1.15448</strain>
    </source>
</reference>
<gene>
    <name evidence="3" type="ORF">GCM10011511_47280</name>
</gene>
<dbReference type="RefSeq" id="WP_188936478.1">
    <property type="nucleotide sequence ID" value="NZ_BMJC01000005.1"/>
</dbReference>
<dbReference type="InterPro" id="IPR016410">
    <property type="entry name" value="Phage_imm"/>
</dbReference>
<protein>
    <recommendedName>
        <fullName evidence="5">Superinfection immunity protein</fullName>
    </recommendedName>
</protein>
<dbReference type="Pfam" id="PF14373">
    <property type="entry name" value="Imm_superinfect"/>
    <property type="match status" value="1"/>
</dbReference>
<organism evidence="3 4">
    <name type="scientific">Puia dinghuensis</name>
    <dbReference type="NCBI Taxonomy" id="1792502"/>
    <lineage>
        <taxon>Bacteria</taxon>
        <taxon>Pseudomonadati</taxon>
        <taxon>Bacteroidota</taxon>
        <taxon>Chitinophagia</taxon>
        <taxon>Chitinophagales</taxon>
        <taxon>Chitinophagaceae</taxon>
        <taxon>Puia</taxon>
    </lineage>
</organism>
<evidence type="ECO:0000313" key="4">
    <source>
        <dbReference type="Proteomes" id="UP000607559"/>
    </source>
</evidence>
<keyword evidence="4" id="KW-1185">Reference proteome</keyword>
<comment type="caution">
    <text evidence="3">The sequence shown here is derived from an EMBL/GenBank/DDBJ whole genome shotgun (WGS) entry which is preliminary data.</text>
</comment>